<organism evidence="2 3">
    <name type="scientific">Kocuria turfanensis</name>
    <dbReference type="NCBI Taxonomy" id="388357"/>
    <lineage>
        <taxon>Bacteria</taxon>
        <taxon>Bacillati</taxon>
        <taxon>Actinomycetota</taxon>
        <taxon>Actinomycetes</taxon>
        <taxon>Micrococcales</taxon>
        <taxon>Micrococcaceae</taxon>
        <taxon>Kocuria</taxon>
    </lineage>
</organism>
<comment type="caution">
    <text evidence="2">The sequence shown here is derived from an EMBL/GenBank/DDBJ whole genome shotgun (WGS) entry which is preliminary data.</text>
</comment>
<dbReference type="InterPro" id="IPR052345">
    <property type="entry name" value="Rad_response_metalloprotease"/>
</dbReference>
<proteinExistence type="predicted"/>
<reference evidence="2 3" key="1">
    <citation type="submission" date="2019-07" db="EMBL/GenBank/DDBJ databases">
        <title>Whole genome shotgun sequence of Kocuria turfanensis NBRC 107627.</title>
        <authorList>
            <person name="Hosoyama A."/>
            <person name="Uohara A."/>
            <person name="Ohji S."/>
            <person name="Ichikawa N."/>
        </authorList>
    </citation>
    <scope>NUCLEOTIDE SEQUENCE [LARGE SCALE GENOMIC DNA]</scope>
    <source>
        <strain evidence="2 3">NBRC 107627</strain>
    </source>
</reference>
<dbReference type="Proteomes" id="UP000321103">
    <property type="component" value="Unassembled WGS sequence"/>
</dbReference>
<dbReference type="Pfam" id="PF06114">
    <property type="entry name" value="Peptidase_M78"/>
    <property type="match status" value="1"/>
</dbReference>
<sequence>MTNTSLVPRSVLATLRGLIPSRQVHEFYEAKKIAELQATRLLELHHITTGPVPVELIGELPKIHIELSDMPVSGASFWDSRACQWVIQLNRYEGPRRQRFTLAHEYKHIIDHGRSSGLYSGTAINTPAEQAEQAADYFAGCLLVPKVLLKRAYYGGMQQVADLARHFDVSEAAITCRLSQTGIVTRSDRFRSDRRAFPGTFRYRMKPELQLQGV</sequence>
<accession>A0A512IB02</accession>
<dbReference type="Gene3D" id="1.10.10.2910">
    <property type="match status" value="1"/>
</dbReference>
<dbReference type="InterPro" id="IPR010359">
    <property type="entry name" value="IrrE_HExxH"/>
</dbReference>
<dbReference type="EMBL" id="BJZS01000028">
    <property type="protein sequence ID" value="GEO94817.1"/>
    <property type="molecule type" value="Genomic_DNA"/>
</dbReference>
<protein>
    <recommendedName>
        <fullName evidence="1">IrrE N-terminal-like domain-containing protein</fullName>
    </recommendedName>
</protein>
<evidence type="ECO:0000313" key="3">
    <source>
        <dbReference type="Proteomes" id="UP000321103"/>
    </source>
</evidence>
<dbReference type="PANTHER" id="PTHR43236">
    <property type="entry name" value="ANTITOXIN HIGA1"/>
    <property type="match status" value="1"/>
</dbReference>
<name>A0A512IB02_9MICC</name>
<dbReference type="AlphaFoldDB" id="A0A512IB02"/>
<evidence type="ECO:0000259" key="1">
    <source>
        <dbReference type="Pfam" id="PF06114"/>
    </source>
</evidence>
<feature type="domain" description="IrrE N-terminal-like" evidence="1">
    <location>
        <begin position="65"/>
        <end position="179"/>
    </location>
</feature>
<gene>
    <name evidence="2" type="ORF">KTU01_09400</name>
</gene>
<evidence type="ECO:0000313" key="2">
    <source>
        <dbReference type="EMBL" id="GEO94817.1"/>
    </source>
</evidence>
<dbReference type="PANTHER" id="PTHR43236:SF2">
    <property type="entry name" value="BLL0069 PROTEIN"/>
    <property type="match status" value="1"/>
</dbReference>
<keyword evidence="3" id="KW-1185">Reference proteome</keyword>
<dbReference type="RefSeq" id="WP_062735102.1">
    <property type="nucleotide sequence ID" value="NZ_BJZS01000028.1"/>
</dbReference>